<feature type="domain" description="DNA mismatch repair proteins mutS family" evidence="5">
    <location>
        <begin position="418"/>
        <end position="608"/>
    </location>
</feature>
<keyword evidence="2" id="KW-0067">ATP-binding</keyword>
<keyword evidence="4" id="KW-0812">Transmembrane</keyword>
<dbReference type="EMBL" id="MN739751">
    <property type="protein sequence ID" value="QHT24897.1"/>
    <property type="molecule type" value="Genomic_DNA"/>
</dbReference>
<dbReference type="Gene3D" id="3.40.50.300">
    <property type="entry name" value="P-loop containing nucleotide triphosphate hydrolases"/>
    <property type="match status" value="1"/>
</dbReference>
<dbReference type="GO" id="GO:0030983">
    <property type="term" value="F:mismatched DNA binding"/>
    <property type="evidence" value="ECO:0007669"/>
    <property type="project" value="InterPro"/>
</dbReference>
<evidence type="ECO:0000313" key="6">
    <source>
        <dbReference type="EMBL" id="QHT24897.1"/>
    </source>
</evidence>
<dbReference type="InterPro" id="IPR000432">
    <property type="entry name" value="DNA_mismatch_repair_MutS_C"/>
</dbReference>
<evidence type="ECO:0000259" key="5">
    <source>
        <dbReference type="SMART" id="SM00534"/>
    </source>
</evidence>
<evidence type="ECO:0000256" key="3">
    <source>
        <dbReference type="ARBA" id="ARBA00023125"/>
    </source>
</evidence>
<protein>
    <recommendedName>
        <fullName evidence="5">DNA mismatch repair proteins mutS family domain-containing protein</fullName>
    </recommendedName>
</protein>
<keyword evidence="1" id="KW-0547">Nucleotide-binding</keyword>
<dbReference type="GO" id="GO:0140664">
    <property type="term" value="F:ATP-dependent DNA damage sensor activity"/>
    <property type="evidence" value="ECO:0007669"/>
    <property type="project" value="InterPro"/>
</dbReference>
<keyword evidence="4" id="KW-1133">Transmembrane helix</keyword>
<organism evidence="6">
    <name type="scientific">viral metagenome</name>
    <dbReference type="NCBI Taxonomy" id="1070528"/>
    <lineage>
        <taxon>unclassified sequences</taxon>
        <taxon>metagenomes</taxon>
        <taxon>organismal metagenomes</taxon>
    </lineage>
</organism>
<accession>A0A6C0E6U4</accession>
<dbReference type="InterPro" id="IPR036187">
    <property type="entry name" value="DNA_mismatch_repair_MutS_sf"/>
</dbReference>
<keyword evidence="4" id="KW-0472">Membrane</keyword>
<dbReference type="Pfam" id="PF00488">
    <property type="entry name" value="MutS_V"/>
    <property type="match status" value="1"/>
</dbReference>
<dbReference type="GO" id="GO:0005829">
    <property type="term" value="C:cytosol"/>
    <property type="evidence" value="ECO:0007669"/>
    <property type="project" value="TreeGrafter"/>
</dbReference>
<dbReference type="GO" id="GO:0005524">
    <property type="term" value="F:ATP binding"/>
    <property type="evidence" value="ECO:0007669"/>
    <property type="project" value="UniProtKB-KW"/>
</dbReference>
<dbReference type="Gene3D" id="1.10.1420.10">
    <property type="match status" value="1"/>
</dbReference>
<dbReference type="SMART" id="SM00534">
    <property type="entry name" value="MUTSac"/>
    <property type="match status" value="1"/>
</dbReference>
<dbReference type="InterPro" id="IPR017261">
    <property type="entry name" value="DNA_mismatch_repair_MutS/MSH"/>
</dbReference>
<name>A0A6C0E6U4_9ZZZZ</name>
<feature type="transmembrane region" description="Helical" evidence="4">
    <location>
        <begin position="180"/>
        <end position="204"/>
    </location>
</feature>
<evidence type="ECO:0000256" key="1">
    <source>
        <dbReference type="ARBA" id="ARBA00022741"/>
    </source>
</evidence>
<dbReference type="InterPro" id="IPR045076">
    <property type="entry name" value="MutS"/>
</dbReference>
<dbReference type="PIRSF" id="PIRSF037677">
    <property type="entry name" value="DNA_mis_repair_Msh6"/>
    <property type="match status" value="1"/>
</dbReference>
<dbReference type="PANTHER" id="PTHR11361">
    <property type="entry name" value="DNA MISMATCH REPAIR PROTEIN MUTS FAMILY MEMBER"/>
    <property type="match status" value="1"/>
</dbReference>
<evidence type="ECO:0000256" key="2">
    <source>
        <dbReference type="ARBA" id="ARBA00022840"/>
    </source>
</evidence>
<dbReference type="SUPFAM" id="SSF52540">
    <property type="entry name" value="P-loop containing nucleoside triphosphate hydrolases"/>
    <property type="match status" value="1"/>
</dbReference>
<proteinExistence type="predicted"/>
<sequence>MSEEIKVSDLIEKSQSALTPSELEQITQEIIINSKWDNNISFSPSELHKNTIKINQNVYMDLEMFSSYTQKPEDTIYDQINNTYTSIGNVYLRELLLNPTRNQHILQKRQQIIQNISKNKEKYEKIHILLNKLKMLEKDGLWVWMGVTNEFKELLGQVCFQNKYLSNLNQSETVLKLYNFFQIIFVPLYGLLSPIIFFAVPYLIVRFFYGIDVPFWFYYGIFKSLLFGGVGIGNIFGKNAPTFIIWGQYLVKIMSIAFYVYGIYNSFYAAYTLNKITNLVHNKVNHVSRFIRTSYQLTLEVQDIFGLDLIEIPIKELCDSLFDMEPYLMSNKGKILSTFNIIQLHKDKLESLIQSVSIIDAHYSITKLYLEKDYSFSEYIIENNDDKNPYVMATELWNPFFDSRKAIKNSIQMGGNKPHNIVITGPNASGKSTFIKSLMLNVLMAQTITISSANGLKITPFQFINTYLNIPDVKGRESLFEAEMNRSKQHIDDVNKLPKDQYSLVVMDEIFNSTNYEEGVAGAYIVAKELGKIQNSLSIITTHFPYLTKLSKTGNFLNYKFEVSKVGSVLKPTYRIKEGSSKQHLALDMLEQKGYNKDVINEARQIFKELVEMTHKHDTEVKKIDKSTISNKNKNSIPGNINKSDNINKPDNINNINEIDNKTKEIDLVCVIDNENSKEKILEKIQKAVEEKVSKDLSSN</sequence>
<dbReference type="GO" id="GO:0006298">
    <property type="term" value="P:mismatch repair"/>
    <property type="evidence" value="ECO:0007669"/>
    <property type="project" value="InterPro"/>
</dbReference>
<feature type="transmembrane region" description="Helical" evidence="4">
    <location>
        <begin position="216"/>
        <end position="237"/>
    </location>
</feature>
<keyword evidence="3" id="KW-0238">DNA-binding</keyword>
<dbReference type="InterPro" id="IPR027417">
    <property type="entry name" value="P-loop_NTPase"/>
</dbReference>
<evidence type="ECO:0000256" key="4">
    <source>
        <dbReference type="SAM" id="Phobius"/>
    </source>
</evidence>
<dbReference type="PANTHER" id="PTHR11361:SF99">
    <property type="entry name" value="DNA MISMATCH REPAIR PROTEIN"/>
    <property type="match status" value="1"/>
</dbReference>
<dbReference type="AlphaFoldDB" id="A0A6C0E6U4"/>
<reference evidence="6" key="1">
    <citation type="journal article" date="2020" name="Nature">
        <title>Giant virus diversity and host interactions through global metagenomics.</title>
        <authorList>
            <person name="Schulz F."/>
            <person name="Roux S."/>
            <person name="Paez-Espino D."/>
            <person name="Jungbluth S."/>
            <person name="Walsh D.A."/>
            <person name="Denef V.J."/>
            <person name="McMahon K.D."/>
            <person name="Konstantinidis K.T."/>
            <person name="Eloe-Fadrosh E.A."/>
            <person name="Kyrpides N.C."/>
            <person name="Woyke T."/>
        </authorList>
    </citation>
    <scope>NUCLEOTIDE SEQUENCE</scope>
    <source>
        <strain evidence="6">GVMAG-M-3300023179-150</strain>
    </source>
</reference>
<feature type="transmembrane region" description="Helical" evidence="4">
    <location>
        <begin position="249"/>
        <end position="271"/>
    </location>
</feature>
<dbReference type="SUPFAM" id="SSF48334">
    <property type="entry name" value="DNA repair protein MutS, domain III"/>
    <property type="match status" value="1"/>
</dbReference>